<organism evidence="1 2">
    <name type="scientific">Fervidicola ferrireducens</name>
    <dbReference type="NCBI Taxonomy" id="520764"/>
    <lineage>
        <taxon>Bacteria</taxon>
        <taxon>Bacillati</taxon>
        <taxon>Bacillota</taxon>
        <taxon>Clostridia</taxon>
        <taxon>Thermosediminibacterales</taxon>
        <taxon>Thermosediminibacteraceae</taxon>
        <taxon>Fervidicola</taxon>
    </lineage>
</organism>
<dbReference type="EMBL" id="LOED01000041">
    <property type="protein sequence ID" value="KXG74665.1"/>
    <property type="molecule type" value="Genomic_DNA"/>
</dbReference>
<dbReference type="STRING" id="520764.AN618_21950"/>
<gene>
    <name evidence="1" type="ORF">AN618_21950</name>
</gene>
<name>A0A140L290_9FIRM</name>
<proteinExistence type="predicted"/>
<protein>
    <submittedName>
        <fullName evidence="1">Uncharacterized protein</fullName>
    </submittedName>
</protein>
<reference evidence="1 2" key="1">
    <citation type="submission" date="2015-12" db="EMBL/GenBank/DDBJ databases">
        <title>Draft genome sequnece of Fervidicola ferrireducens strain Y170.</title>
        <authorList>
            <person name="Patel B.K."/>
        </authorList>
    </citation>
    <scope>NUCLEOTIDE SEQUENCE [LARGE SCALE GENOMIC DNA]</scope>
    <source>
        <strain evidence="1 2">Y170</strain>
    </source>
</reference>
<dbReference type="Proteomes" id="UP000070427">
    <property type="component" value="Unassembled WGS sequence"/>
</dbReference>
<dbReference type="InParanoid" id="A0A140L290"/>
<dbReference type="AlphaFoldDB" id="A0A140L290"/>
<comment type="caution">
    <text evidence="1">The sequence shown here is derived from an EMBL/GenBank/DDBJ whole genome shotgun (WGS) entry which is preliminary data.</text>
</comment>
<sequence length="54" mass="6630">MKSMAWGVLFPNYPYAIGPFRFNLPKSEREFRQYLRKWLKVPRLSRGTQVWPER</sequence>
<evidence type="ECO:0000313" key="2">
    <source>
        <dbReference type="Proteomes" id="UP000070427"/>
    </source>
</evidence>
<keyword evidence="2" id="KW-1185">Reference proteome</keyword>
<accession>A0A140L290</accession>
<evidence type="ECO:0000313" key="1">
    <source>
        <dbReference type="EMBL" id="KXG74665.1"/>
    </source>
</evidence>